<dbReference type="Pfam" id="PF13556">
    <property type="entry name" value="HTH_30"/>
    <property type="match status" value="1"/>
</dbReference>
<dbReference type="InterPro" id="IPR042070">
    <property type="entry name" value="PucR_C-HTH_sf"/>
</dbReference>
<dbReference type="Gene3D" id="1.10.10.2840">
    <property type="entry name" value="PucR C-terminal helix-turn-helix domain"/>
    <property type="match status" value="1"/>
</dbReference>
<reference evidence="3 4" key="1">
    <citation type="submission" date="2022-08" db="EMBL/GenBank/DDBJ databases">
        <authorList>
            <person name="Somphong A."/>
            <person name="Phongsopitanun W."/>
        </authorList>
    </citation>
    <scope>NUCLEOTIDE SEQUENCE [LARGE SCALE GENOMIC DNA]</scope>
    <source>
        <strain evidence="3 4">LP11</strain>
    </source>
</reference>
<dbReference type="InterPro" id="IPR025736">
    <property type="entry name" value="PucR_C-HTH_dom"/>
</dbReference>
<evidence type="ECO:0000259" key="1">
    <source>
        <dbReference type="Pfam" id="PF07905"/>
    </source>
</evidence>
<sequence>MPPTLASLVHHSALKLTVRAGADRLDVPVRWAHVSELADPVPYMEGGELLLITALKLDAEDPEAMRRYVRRLAGAGVVGLGFAVGVNYEEVPQALVDAASEEGLPLLEVPRRTPFLAISKAVSAAIAADQYRAVTAGFAAQRELTRQALNAGPEGLLGALAAQVDGWAALYDASGAVVAAAPEWAGRRAARLTAEVERLRERPAPASSVVGGPEHEDRVELHSLGTGRRPRAALAVGTAAALGTAERYAVHSAIALLTLTTERSRSLHAAEQRIGTAVLRMLLAGEPDHARAVAGDLYGALLDAPFRMVVAESVPGPAARGPAGPAGPAGDPLGTLTETVESAAARAGEAVLVVPDGERLVVLAADGGAAVTACTEHTTALEAVRAAPERSAGQAAGQAAGQSTGADHELVVGLSAPAGPIAAAAAYKQAEQALSVARRRGRVLVEHEQLAAGSVLPLLAEDAVKAFADGLLRALREHDATGRGDLVASLRAWLSRHGQWDAAAADLGVHRHTLRYRMRRVEEILGRSLDDPDVRMELWLALKATSPD</sequence>
<dbReference type="Proteomes" id="UP001205612">
    <property type="component" value="Unassembled WGS sequence"/>
</dbReference>
<keyword evidence="4" id="KW-1185">Reference proteome</keyword>
<evidence type="ECO:0000313" key="3">
    <source>
        <dbReference type="EMBL" id="MCS0604193.1"/>
    </source>
</evidence>
<protein>
    <submittedName>
        <fullName evidence="3">PucR family transcriptional regulator</fullName>
    </submittedName>
</protein>
<comment type="caution">
    <text evidence="3">The sequence shown here is derived from an EMBL/GenBank/DDBJ whole genome shotgun (WGS) entry which is preliminary data.</text>
</comment>
<accession>A0ABT2B6P6</accession>
<organism evidence="3 4">
    <name type="scientific">Streptomyces pyxinicus</name>
    <dbReference type="NCBI Taxonomy" id="2970331"/>
    <lineage>
        <taxon>Bacteria</taxon>
        <taxon>Bacillati</taxon>
        <taxon>Actinomycetota</taxon>
        <taxon>Actinomycetes</taxon>
        <taxon>Kitasatosporales</taxon>
        <taxon>Streptomycetaceae</taxon>
        <taxon>Streptomyces</taxon>
    </lineage>
</organism>
<feature type="domain" description="Purine catabolism PurC-like" evidence="1">
    <location>
        <begin position="9"/>
        <end position="126"/>
    </location>
</feature>
<evidence type="ECO:0000313" key="4">
    <source>
        <dbReference type="Proteomes" id="UP001205612"/>
    </source>
</evidence>
<evidence type="ECO:0000259" key="2">
    <source>
        <dbReference type="Pfam" id="PF13556"/>
    </source>
</evidence>
<proteinExistence type="predicted"/>
<dbReference type="EMBL" id="JANUGP010000020">
    <property type="protein sequence ID" value="MCS0604193.1"/>
    <property type="molecule type" value="Genomic_DNA"/>
</dbReference>
<name>A0ABT2B6P6_9ACTN</name>
<dbReference type="PANTHER" id="PTHR33744">
    <property type="entry name" value="CARBOHYDRATE DIACID REGULATOR"/>
    <property type="match status" value="1"/>
</dbReference>
<dbReference type="InterPro" id="IPR012914">
    <property type="entry name" value="PucR_dom"/>
</dbReference>
<dbReference type="RefSeq" id="WP_258780828.1">
    <property type="nucleotide sequence ID" value="NZ_JANUGP010000020.1"/>
</dbReference>
<dbReference type="Pfam" id="PF07905">
    <property type="entry name" value="PucR"/>
    <property type="match status" value="1"/>
</dbReference>
<gene>
    <name evidence="3" type="ORF">NX794_23690</name>
</gene>
<feature type="domain" description="PucR C-terminal helix-turn-helix" evidence="2">
    <location>
        <begin position="486"/>
        <end position="544"/>
    </location>
</feature>
<dbReference type="PANTHER" id="PTHR33744:SF1">
    <property type="entry name" value="DNA-BINDING TRANSCRIPTIONAL ACTIVATOR ADER"/>
    <property type="match status" value="1"/>
</dbReference>
<dbReference type="InterPro" id="IPR051448">
    <property type="entry name" value="CdaR-like_regulators"/>
</dbReference>